<accession>A0A9P5YVA8</accession>
<reference evidence="2" key="1">
    <citation type="submission" date="2020-11" db="EMBL/GenBank/DDBJ databases">
        <authorList>
            <consortium name="DOE Joint Genome Institute"/>
            <person name="Ahrendt S."/>
            <person name="Riley R."/>
            <person name="Andreopoulos W."/>
            <person name="Labutti K."/>
            <person name="Pangilinan J."/>
            <person name="Ruiz-Duenas F.J."/>
            <person name="Barrasa J.M."/>
            <person name="Sanchez-Garcia M."/>
            <person name="Camarero S."/>
            <person name="Miyauchi S."/>
            <person name="Serrano A."/>
            <person name="Linde D."/>
            <person name="Babiker R."/>
            <person name="Drula E."/>
            <person name="Ayuso-Fernandez I."/>
            <person name="Pacheco R."/>
            <person name="Padilla G."/>
            <person name="Ferreira P."/>
            <person name="Barriuso J."/>
            <person name="Kellner H."/>
            <person name="Castanera R."/>
            <person name="Alfaro M."/>
            <person name="Ramirez L."/>
            <person name="Pisabarro A.G."/>
            <person name="Kuo A."/>
            <person name="Tritt A."/>
            <person name="Lipzen A."/>
            <person name="He G."/>
            <person name="Yan M."/>
            <person name="Ng V."/>
            <person name="Cullen D."/>
            <person name="Martin F."/>
            <person name="Rosso M.-N."/>
            <person name="Henrissat B."/>
            <person name="Hibbett D."/>
            <person name="Martinez A.T."/>
            <person name="Grigoriev I.V."/>
        </authorList>
    </citation>
    <scope>NUCLEOTIDE SEQUENCE</scope>
    <source>
        <strain evidence="2">CIRM-BRFM 674</strain>
    </source>
</reference>
<dbReference type="EMBL" id="MU155296">
    <property type="protein sequence ID" value="KAF9476402.1"/>
    <property type="molecule type" value="Genomic_DNA"/>
</dbReference>
<proteinExistence type="predicted"/>
<gene>
    <name evidence="2" type="ORF">BDN70DRAFT_951505</name>
</gene>
<name>A0A9P5YVA8_9AGAR</name>
<keyword evidence="3" id="KW-1185">Reference proteome</keyword>
<evidence type="ECO:0000313" key="2">
    <source>
        <dbReference type="EMBL" id="KAF9476402.1"/>
    </source>
</evidence>
<dbReference type="OrthoDB" id="3536723at2759"/>
<protein>
    <submittedName>
        <fullName evidence="2">Uncharacterized protein</fullName>
    </submittedName>
</protein>
<feature type="signal peptide" evidence="1">
    <location>
        <begin position="1"/>
        <end position="21"/>
    </location>
</feature>
<comment type="caution">
    <text evidence="2">The sequence shown here is derived from an EMBL/GenBank/DDBJ whole genome shotgun (WGS) entry which is preliminary data.</text>
</comment>
<organism evidence="2 3">
    <name type="scientific">Pholiota conissans</name>
    <dbReference type="NCBI Taxonomy" id="109636"/>
    <lineage>
        <taxon>Eukaryota</taxon>
        <taxon>Fungi</taxon>
        <taxon>Dikarya</taxon>
        <taxon>Basidiomycota</taxon>
        <taxon>Agaricomycotina</taxon>
        <taxon>Agaricomycetes</taxon>
        <taxon>Agaricomycetidae</taxon>
        <taxon>Agaricales</taxon>
        <taxon>Agaricineae</taxon>
        <taxon>Strophariaceae</taxon>
        <taxon>Pholiota</taxon>
    </lineage>
</organism>
<feature type="chain" id="PRO_5040353046" evidence="1">
    <location>
        <begin position="22"/>
        <end position="140"/>
    </location>
</feature>
<sequence>MRCYLSFLAGIFAYGIMKGSAQLPLPGSIPIVGIYKQLYDLCENAGPQAYVGVLYGNDSYYMTFNYTDCYPYRIDNEQAKEAVFCRAATCFSHPTLDCEGGAVPPVGVPVPPGTVLPNVADFVEFLGDSASCITDELSDL</sequence>
<dbReference type="Proteomes" id="UP000807469">
    <property type="component" value="Unassembled WGS sequence"/>
</dbReference>
<keyword evidence="1" id="KW-0732">Signal</keyword>
<evidence type="ECO:0000256" key="1">
    <source>
        <dbReference type="SAM" id="SignalP"/>
    </source>
</evidence>
<dbReference type="AlphaFoldDB" id="A0A9P5YVA8"/>
<evidence type="ECO:0000313" key="3">
    <source>
        <dbReference type="Proteomes" id="UP000807469"/>
    </source>
</evidence>